<keyword evidence="3" id="KW-0813">Transport</keyword>
<evidence type="ECO:0000256" key="11">
    <source>
        <dbReference type="SAM" id="SignalP"/>
    </source>
</evidence>
<comment type="caution">
    <text evidence="13">The sequence shown here is derived from an EMBL/GenBank/DDBJ whole genome shotgun (WGS) entry which is preliminary data.</text>
</comment>
<dbReference type="SUPFAM" id="SSF56935">
    <property type="entry name" value="Porins"/>
    <property type="match status" value="1"/>
</dbReference>
<dbReference type="Proteomes" id="UP000214610">
    <property type="component" value="Unassembled WGS sequence"/>
</dbReference>
<evidence type="ECO:0000256" key="1">
    <source>
        <dbReference type="ARBA" id="ARBA00004571"/>
    </source>
</evidence>
<evidence type="ECO:0000313" key="13">
    <source>
        <dbReference type="EMBL" id="OXE44317.1"/>
    </source>
</evidence>
<keyword evidence="10" id="KW-0998">Cell outer membrane</keyword>
<feature type="chain" id="PRO_5011285266" evidence="11">
    <location>
        <begin position="23"/>
        <end position="384"/>
    </location>
</feature>
<feature type="domain" description="Porin" evidence="12">
    <location>
        <begin position="16"/>
        <end position="352"/>
    </location>
</feature>
<dbReference type="InterPro" id="IPR050298">
    <property type="entry name" value="Gram-neg_bact_OMP"/>
</dbReference>
<keyword evidence="9" id="KW-0472">Membrane</keyword>
<keyword evidence="8" id="KW-0626">Porin</keyword>
<sequence>MSSKIFILISALLPMLLASANAQDKSHITLFGVVDDGLVHTYQKKNLDGKKTVQNKTELRSGVYRGARWGVRGIEDLGGGYSVGFVLDAGFKDDNGQQTMGRLFGRESSLNVKGPFGELYFGRIGAITSGAGPMAIAAWYSPFGTSCGQFAVTSYNYMFNFQRVDNSVSYRSPALQNTRLLLQYSRDVDGLEDIDPNKAGIQHGEEGKSSTGQYYAIGFQYNNKKVDFNLGTDHLTYSKNAAGIKPKGAYTVTFGGSVKYSKLEIYSGAQVFWHANSKWITTYNLLWNQQAYLNGYAVLGGIEYVIGGGQAMAAVGYSKTRSATLDQERRGHMTGASLGYAYPLSKRTNLYFLFNANYARQSYGSSPAVKTTTFEEAIGLTHFF</sequence>
<dbReference type="GO" id="GO:0015288">
    <property type="term" value="F:porin activity"/>
    <property type="evidence" value="ECO:0007669"/>
    <property type="project" value="UniProtKB-KW"/>
</dbReference>
<evidence type="ECO:0000256" key="5">
    <source>
        <dbReference type="ARBA" id="ARBA00022692"/>
    </source>
</evidence>
<dbReference type="AlphaFoldDB" id="A0A227KCZ1"/>
<evidence type="ECO:0000256" key="6">
    <source>
        <dbReference type="ARBA" id="ARBA00022729"/>
    </source>
</evidence>
<dbReference type="PANTHER" id="PTHR34501">
    <property type="entry name" value="PROTEIN YDDL-RELATED"/>
    <property type="match status" value="1"/>
</dbReference>
<dbReference type="EMBL" id="NHMP01000014">
    <property type="protein sequence ID" value="OXE44317.1"/>
    <property type="molecule type" value="Genomic_DNA"/>
</dbReference>
<dbReference type="InterPro" id="IPR033900">
    <property type="entry name" value="Gram_neg_porin_domain"/>
</dbReference>
<dbReference type="InterPro" id="IPR023614">
    <property type="entry name" value="Porin_dom_sf"/>
</dbReference>
<dbReference type="GO" id="GO:0009279">
    <property type="term" value="C:cell outer membrane"/>
    <property type="evidence" value="ECO:0007669"/>
    <property type="project" value="UniProtKB-SubCell"/>
</dbReference>
<reference evidence="14" key="1">
    <citation type="submission" date="2017-05" db="EMBL/GenBank/DDBJ databases">
        <title>Improved OligoMM genomes.</title>
        <authorList>
            <person name="Garzetti D."/>
        </authorList>
    </citation>
    <scope>NUCLEOTIDE SEQUENCE [LARGE SCALE GENOMIC DNA]</scope>
    <source>
        <strain evidence="14">YL45</strain>
    </source>
</reference>
<evidence type="ECO:0000256" key="7">
    <source>
        <dbReference type="ARBA" id="ARBA00023065"/>
    </source>
</evidence>
<keyword evidence="5" id="KW-0812">Transmembrane</keyword>
<dbReference type="CDD" id="cd00342">
    <property type="entry name" value="gram_neg_porins"/>
    <property type="match status" value="1"/>
</dbReference>
<dbReference type="Gene3D" id="2.40.160.10">
    <property type="entry name" value="Porin"/>
    <property type="match status" value="1"/>
</dbReference>
<name>A0A227KCZ1_9BURK</name>
<feature type="signal peptide" evidence="11">
    <location>
        <begin position="1"/>
        <end position="22"/>
    </location>
</feature>
<dbReference type="Pfam" id="PF13609">
    <property type="entry name" value="Porin_4"/>
    <property type="match status" value="1"/>
</dbReference>
<evidence type="ECO:0000256" key="4">
    <source>
        <dbReference type="ARBA" id="ARBA00022452"/>
    </source>
</evidence>
<dbReference type="PANTHER" id="PTHR34501:SF9">
    <property type="entry name" value="MAJOR OUTER MEMBRANE PROTEIN P.IA"/>
    <property type="match status" value="1"/>
</dbReference>
<evidence type="ECO:0000313" key="14">
    <source>
        <dbReference type="Proteomes" id="UP000214610"/>
    </source>
</evidence>
<comment type="subunit">
    <text evidence="2">Homotrimer.</text>
</comment>
<evidence type="ECO:0000256" key="9">
    <source>
        <dbReference type="ARBA" id="ARBA00023136"/>
    </source>
</evidence>
<evidence type="ECO:0000256" key="2">
    <source>
        <dbReference type="ARBA" id="ARBA00011233"/>
    </source>
</evidence>
<dbReference type="GO" id="GO:0006811">
    <property type="term" value="P:monoatomic ion transport"/>
    <property type="evidence" value="ECO:0007669"/>
    <property type="project" value="UniProtKB-KW"/>
</dbReference>
<organism evidence="13 14">
    <name type="scientific">Turicimonas muris</name>
    <dbReference type="NCBI Taxonomy" id="1796652"/>
    <lineage>
        <taxon>Bacteria</taxon>
        <taxon>Pseudomonadati</taxon>
        <taxon>Pseudomonadota</taxon>
        <taxon>Betaproteobacteria</taxon>
        <taxon>Burkholderiales</taxon>
        <taxon>Sutterellaceae</taxon>
        <taxon>Turicimonas</taxon>
    </lineage>
</organism>
<keyword evidence="7" id="KW-0406">Ion transport</keyword>
<evidence type="ECO:0000259" key="12">
    <source>
        <dbReference type="Pfam" id="PF13609"/>
    </source>
</evidence>
<evidence type="ECO:0000256" key="8">
    <source>
        <dbReference type="ARBA" id="ARBA00023114"/>
    </source>
</evidence>
<keyword evidence="4" id="KW-1134">Transmembrane beta strand</keyword>
<dbReference type="GO" id="GO:0046930">
    <property type="term" value="C:pore complex"/>
    <property type="evidence" value="ECO:0007669"/>
    <property type="project" value="UniProtKB-KW"/>
</dbReference>
<evidence type="ECO:0000256" key="3">
    <source>
        <dbReference type="ARBA" id="ARBA00022448"/>
    </source>
</evidence>
<gene>
    <name evidence="13" type="ORF">ADH67_12690</name>
</gene>
<keyword evidence="14" id="KW-1185">Reference proteome</keyword>
<dbReference type="RefSeq" id="WP_066594224.1">
    <property type="nucleotide sequence ID" value="NZ_CAJTBZ010000030.1"/>
</dbReference>
<accession>A0A227KCZ1</accession>
<protein>
    <submittedName>
        <fullName evidence="13">Porin</fullName>
    </submittedName>
</protein>
<comment type="subcellular location">
    <subcellularLocation>
        <location evidence="1">Cell outer membrane</location>
        <topology evidence="1">Multi-pass membrane protein</topology>
    </subcellularLocation>
</comment>
<evidence type="ECO:0000256" key="10">
    <source>
        <dbReference type="ARBA" id="ARBA00023237"/>
    </source>
</evidence>
<dbReference type="GeneID" id="78362159"/>
<proteinExistence type="predicted"/>
<keyword evidence="6 11" id="KW-0732">Signal</keyword>